<dbReference type="OrthoDB" id="1377125at2"/>
<organism evidence="1 2">
    <name type="scientific">Flavobacterium rivuli WB 3.3-2 = DSM 21788</name>
    <dbReference type="NCBI Taxonomy" id="1121895"/>
    <lineage>
        <taxon>Bacteria</taxon>
        <taxon>Pseudomonadati</taxon>
        <taxon>Bacteroidota</taxon>
        <taxon>Flavobacteriia</taxon>
        <taxon>Flavobacteriales</taxon>
        <taxon>Flavobacteriaceae</taxon>
        <taxon>Flavobacterium</taxon>
    </lineage>
</organism>
<evidence type="ECO:0000313" key="2">
    <source>
        <dbReference type="Proteomes" id="UP000030152"/>
    </source>
</evidence>
<gene>
    <name evidence="1" type="ORF">Q765_12380</name>
</gene>
<reference evidence="1 2" key="1">
    <citation type="submission" date="2013-09" db="EMBL/GenBank/DDBJ databases">
        <authorList>
            <person name="Zeng Z."/>
            <person name="Chen C."/>
        </authorList>
    </citation>
    <scope>NUCLEOTIDE SEQUENCE [LARGE SCALE GENOMIC DNA]</scope>
    <source>
        <strain evidence="1 2">WB 3.3-2</strain>
    </source>
</reference>
<name>A0A0A2M0F7_9FLAO</name>
<evidence type="ECO:0000313" key="1">
    <source>
        <dbReference type="EMBL" id="KGO86107.1"/>
    </source>
</evidence>
<dbReference type="EMBL" id="JRLX01000013">
    <property type="protein sequence ID" value="KGO86107.1"/>
    <property type="molecule type" value="Genomic_DNA"/>
</dbReference>
<accession>A0A0A2M0F7</accession>
<dbReference type="STRING" id="1121895.GCA_000378485_03293"/>
<keyword evidence="2" id="KW-1185">Reference proteome</keyword>
<dbReference type="RefSeq" id="WP_020214468.1">
    <property type="nucleotide sequence ID" value="NZ_JRLX01000013.1"/>
</dbReference>
<dbReference type="eggNOG" id="ENOG5030AC2">
    <property type="taxonomic scope" value="Bacteria"/>
</dbReference>
<dbReference type="AlphaFoldDB" id="A0A0A2M0F7"/>
<sequence length="197" mass="23721">MEISYTDFSGKKLEIDQLPDIEDYIKVFKENNRLQKKEFYIDNLFINEFYFIEYGKSHRELLSLNLISIKICEIEYLTSNYTKNHNHSYYNSTLNSKSISIYINNKSIFYQEICIEDNSAIYNKTKKYYESDGRYEFIFQYNHTGHLAWVIVSNDSLTFYEQYRPSDLDLIPNFEWWEKYSSYYLNAEPAVPVDIVT</sequence>
<dbReference type="Proteomes" id="UP000030152">
    <property type="component" value="Unassembled WGS sequence"/>
</dbReference>
<comment type="caution">
    <text evidence="1">The sequence shown here is derived from an EMBL/GenBank/DDBJ whole genome shotgun (WGS) entry which is preliminary data.</text>
</comment>
<proteinExistence type="predicted"/>
<protein>
    <submittedName>
        <fullName evidence="1">Uncharacterized protein</fullName>
    </submittedName>
</protein>